<dbReference type="AlphaFoldDB" id="A0A3N6MYK2"/>
<dbReference type="RefSeq" id="WP_124149784.1">
    <property type="nucleotide sequence ID" value="NZ_RQIS01000002.1"/>
</dbReference>
<dbReference type="EMBL" id="RQIS01000002">
    <property type="protein sequence ID" value="RQH09084.1"/>
    <property type="molecule type" value="Genomic_DNA"/>
</dbReference>
<protein>
    <submittedName>
        <fullName evidence="2">Uncharacterized protein</fullName>
    </submittedName>
</protein>
<proteinExistence type="predicted"/>
<evidence type="ECO:0000313" key="2">
    <source>
        <dbReference type="EMBL" id="RQH09084.1"/>
    </source>
</evidence>
<sequence length="129" mass="14063">MENFSQFVPQLYRLKPMVIQAVLTDGSDESNQAIIEWTKDSLTPAVVAPSGTLAIHTLAGLVRVDPGDYVIRGINSDFYVCRPDIFEASHNANVAGRFANKPTDAQSRNWQTASGEAVSLVTSGRHSTR</sequence>
<feature type="region of interest" description="Disordered" evidence="1">
    <location>
        <begin position="103"/>
        <end position="129"/>
    </location>
</feature>
<accession>A0A3N6MYK2</accession>
<gene>
    <name evidence="2" type="ORF">D1Y85_04265</name>
</gene>
<evidence type="ECO:0000313" key="3">
    <source>
        <dbReference type="Proteomes" id="UP000272778"/>
    </source>
</evidence>
<reference evidence="2 3" key="1">
    <citation type="submission" date="2018-11" db="EMBL/GenBank/DDBJ databases">
        <title>Paraburkholderia sp. DHOA04, isolated from soil.</title>
        <authorList>
            <person name="Gao Z.-H."/>
            <person name="Qiu L.-H."/>
            <person name="Fu J.-C."/>
        </authorList>
    </citation>
    <scope>NUCLEOTIDE SEQUENCE [LARGE SCALE GENOMIC DNA]</scope>
    <source>
        <strain evidence="2 3">DHOA04</strain>
    </source>
</reference>
<evidence type="ECO:0000256" key="1">
    <source>
        <dbReference type="SAM" id="MobiDB-lite"/>
    </source>
</evidence>
<name>A0A3N6MYK2_9BURK</name>
<organism evidence="2 3">
    <name type="scientific">Paraburkholderia dinghuensis</name>
    <dbReference type="NCBI Taxonomy" id="2305225"/>
    <lineage>
        <taxon>Bacteria</taxon>
        <taxon>Pseudomonadati</taxon>
        <taxon>Pseudomonadota</taxon>
        <taxon>Betaproteobacteria</taxon>
        <taxon>Burkholderiales</taxon>
        <taxon>Burkholderiaceae</taxon>
        <taxon>Paraburkholderia</taxon>
    </lineage>
</organism>
<comment type="caution">
    <text evidence="2">The sequence shown here is derived from an EMBL/GenBank/DDBJ whole genome shotgun (WGS) entry which is preliminary data.</text>
</comment>
<keyword evidence="3" id="KW-1185">Reference proteome</keyword>
<dbReference type="Proteomes" id="UP000272778">
    <property type="component" value="Unassembled WGS sequence"/>
</dbReference>
<dbReference type="OrthoDB" id="5688154at2"/>